<dbReference type="PROSITE" id="PS50850">
    <property type="entry name" value="MFS"/>
    <property type="match status" value="1"/>
</dbReference>
<name>A0A974W9J7_9NOCA</name>
<organism evidence="9 10">
    <name type="scientific">Rhodococcus pseudokoreensis</name>
    <dbReference type="NCBI Taxonomy" id="2811421"/>
    <lineage>
        <taxon>Bacteria</taxon>
        <taxon>Bacillati</taxon>
        <taxon>Actinomycetota</taxon>
        <taxon>Actinomycetes</taxon>
        <taxon>Mycobacteriales</taxon>
        <taxon>Nocardiaceae</taxon>
        <taxon>Rhodococcus</taxon>
    </lineage>
</organism>
<protein>
    <submittedName>
        <fullName evidence="9">MFS transporter</fullName>
    </submittedName>
</protein>
<reference evidence="9 10" key="1">
    <citation type="journal article" date="2021" name="Microbiol. Resour. Announc.">
        <title>Complete Genome Sequences of Two Rhodococcus sp. Strains with Large and Linear Chromosomes, Isolated from Apple Rhizosphere.</title>
        <authorList>
            <person name="Benning S."/>
            <person name="Brugnone N."/>
            <person name="Siani R."/>
            <person name="Kublik S."/>
            <person name="Schloter M."/>
            <person name="Rad V."/>
        </authorList>
    </citation>
    <scope>NUCLEOTIDE SEQUENCE [LARGE SCALE GENOMIC DNA]</scope>
    <source>
        <strain evidence="9 10">R79</strain>
    </source>
</reference>
<feature type="transmembrane region" description="Helical" evidence="7">
    <location>
        <begin position="301"/>
        <end position="319"/>
    </location>
</feature>
<keyword evidence="10" id="KW-1185">Reference proteome</keyword>
<feature type="region of interest" description="Disordered" evidence="6">
    <location>
        <begin position="426"/>
        <end position="451"/>
    </location>
</feature>
<evidence type="ECO:0000256" key="3">
    <source>
        <dbReference type="ARBA" id="ARBA00022692"/>
    </source>
</evidence>
<feature type="transmembrane region" description="Helical" evidence="7">
    <location>
        <begin position="66"/>
        <end position="86"/>
    </location>
</feature>
<feature type="transmembrane region" description="Helical" evidence="7">
    <location>
        <begin position="92"/>
        <end position="114"/>
    </location>
</feature>
<evidence type="ECO:0000256" key="5">
    <source>
        <dbReference type="ARBA" id="ARBA00023136"/>
    </source>
</evidence>
<dbReference type="Proteomes" id="UP000662986">
    <property type="component" value="Chromosome"/>
</dbReference>
<evidence type="ECO:0000256" key="7">
    <source>
        <dbReference type="SAM" id="Phobius"/>
    </source>
</evidence>
<keyword evidence="4 7" id="KW-1133">Transmembrane helix</keyword>
<comment type="subcellular location">
    <subcellularLocation>
        <location evidence="1">Cell membrane</location>
        <topology evidence="1">Multi-pass membrane protein</topology>
    </subcellularLocation>
</comment>
<evidence type="ECO:0000313" key="9">
    <source>
        <dbReference type="EMBL" id="QSE92763.1"/>
    </source>
</evidence>
<evidence type="ECO:0000313" key="10">
    <source>
        <dbReference type="Proteomes" id="UP000662986"/>
    </source>
</evidence>
<feature type="transmembrane region" description="Helical" evidence="7">
    <location>
        <begin position="277"/>
        <end position="294"/>
    </location>
</feature>
<proteinExistence type="predicted"/>
<gene>
    <name evidence="9" type="ORF">JWS13_31265</name>
</gene>
<feature type="transmembrane region" description="Helical" evidence="7">
    <location>
        <begin position="360"/>
        <end position="380"/>
    </location>
</feature>
<dbReference type="InterPro" id="IPR011701">
    <property type="entry name" value="MFS"/>
</dbReference>
<feature type="transmembrane region" description="Helical" evidence="7">
    <location>
        <begin position="231"/>
        <end position="257"/>
    </location>
</feature>
<evidence type="ECO:0000256" key="4">
    <source>
        <dbReference type="ARBA" id="ARBA00022989"/>
    </source>
</evidence>
<feature type="transmembrane region" description="Helical" evidence="7">
    <location>
        <begin position="392"/>
        <end position="411"/>
    </location>
</feature>
<evidence type="ECO:0000256" key="1">
    <source>
        <dbReference type="ARBA" id="ARBA00004651"/>
    </source>
</evidence>
<feature type="transmembrane region" description="Helical" evidence="7">
    <location>
        <begin position="121"/>
        <end position="143"/>
    </location>
</feature>
<dbReference type="PANTHER" id="PTHR43791:SF36">
    <property type="entry name" value="TRANSPORTER, PUTATIVE (AFU_ORTHOLOGUE AFUA_6G08340)-RELATED"/>
    <property type="match status" value="1"/>
</dbReference>
<feature type="transmembrane region" description="Helical" evidence="7">
    <location>
        <begin position="325"/>
        <end position="348"/>
    </location>
</feature>
<dbReference type="PANTHER" id="PTHR43791">
    <property type="entry name" value="PERMEASE-RELATED"/>
    <property type="match status" value="1"/>
</dbReference>
<feature type="transmembrane region" description="Helical" evidence="7">
    <location>
        <begin position="37"/>
        <end position="59"/>
    </location>
</feature>
<dbReference type="EMBL" id="CP070619">
    <property type="protein sequence ID" value="QSE92763.1"/>
    <property type="molecule type" value="Genomic_DNA"/>
</dbReference>
<dbReference type="RefSeq" id="WP_206009215.1">
    <property type="nucleotide sequence ID" value="NZ_CP070619.1"/>
</dbReference>
<dbReference type="InterPro" id="IPR020846">
    <property type="entry name" value="MFS_dom"/>
</dbReference>
<feature type="domain" description="Major facilitator superfamily (MFS) profile" evidence="8">
    <location>
        <begin position="1"/>
        <end position="416"/>
    </location>
</feature>
<evidence type="ECO:0000256" key="6">
    <source>
        <dbReference type="SAM" id="MobiDB-lite"/>
    </source>
</evidence>
<evidence type="ECO:0000259" key="8">
    <source>
        <dbReference type="PROSITE" id="PS50850"/>
    </source>
</evidence>
<reference evidence="9 10" key="2">
    <citation type="journal article" date="2022" name="Arch. Microbiol.">
        <title>Rhodococcus pseudokoreensis sp. nov. isolated from the rhizosphere of young M26 apple rootstocks.</title>
        <authorList>
            <person name="Kampfer P."/>
            <person name="Glaeser S.P."/>
            <person name="Blom J."/>
            <person name="Wolf J."/>
            <person name="Benning S."/>
            <person name="Schloter M."/>
            <person name="Neumann-Schaal M."/>
        </authorList>
    </citation>
    <scope>NUCLEOTIDE SEQUENCE [LARGE SCALE GENOMIC DNA]</scope>
    <source>
        <strain evidence="9 10">R79</strain>
    </source>
</reference>
<dbReference type="InterPro" id="IPR036259">
    <property type="entry name" value="MFS_trans_sf"/>
</dbReference>
<accession>A0A974W9J7</accession>
<sequence length="451" mass="47996">MPFLAFLYFVANIDRIAIAHAAPHGMTHDLGITATQLGLAAGFFFITYTLLEIPANVALTRLGPRVWLTTIILAWGVVQTASAFVPNVEAMYVARLLVGAAEAGFVPGVIFYMLRWFPRSVMAWALSIFYIMPFVTNAVAAPLFTLTKDTGELLPIDMTPWRFLILVSGILGAAAGIATWVYLRNDPEEVAWLTPDESAELKSAVAREESNVEAAGGDHSGVFSALKDRRVLLLGLAFFPSTFCSFSLIFFLPTIISTFRDSNGDELSDGLQTLLNAFPWALGIVGGLLISRYATKINSPGLGAVIGCTFGVLGSVIAVTSTNPYVLIVALAIAAFGLAAIAPTIFAVAPKLFVGASGAAAIALINSIGGSGGFFGPYLTGFVTDHFGSQRIVYGLMVVGFAMCGLLTFLIDRSANRSIEAREVHGAPHDAEQLRVRRRTDGSRSGSTSAK</sequence>
<keyword evidence="5 7" id="KW-0472">Membrane</keyword>
<keyword evidence="3 7" id="KW-0812">Transmembrane</keyword>
<dbReference type="Pfam" id="PF07690">
    <property type="entry name" value="MFS_1"/>
    <property type="match status" value="1"/>
</dbReference>
<dbReference type="Gene3D" id="1.20.1250.20">
    <property type="entry name" value="MFS general substrate transporter like domains"/>
    <property type="match status" value="2"/>
</dbReference>
<keyword evidence="2" id="KW-0813">Transport</keyword>
<dbReference type="SUPFAM" id="SSF103473">
    <property type="entry name" value="MFS general substrate transporter"/>
    <property type="match status" value="1"/>
</dbReference>
<evidence type="ECO:0000256" key="2">
    <source>
        <dbReference type="ARBA" id="ARBA00022448"/>
    </source>
</evidence>
<feature type="compositionally biased region" description="Basic and acidic residues" evidence="6">
    <location>
        <begin position="426"/>
        <end position="442"/>
    </location>
</feature>
<feature type="transmembrane region" description="Helical" evidence="7">
    <location>
        <begin position="163"/>
        <end position="183"/>
    </location>
</feature>